<name>A0A7X4GWD9_9BURK</name>
<dbReference type="SUPFAM" id="SSF56954">
    <property type="entry name" value="Outer membrane efflux proteins (OEP)"/>
    <property type="match status" value="1"/>
</dbReference>
<sequence>MFRFYAYPSPVIPSPEPRARATARTEESPSPLRRPCRRRRALLALTASALTLTGCALQQPYRTPQMPVAARWHAPTPHHGSTQVLVDWWARFDDPALAQLIGLAEVDSPTLARAVAQIDTARATVLASGASAWPGVTGSASVTRSNQAGAIDANSATSGTATTRKGGLDASWEIDLFGKARSSRQSAQAQLQARVDDWHDARVSLAAEVADDYVQYRACRLLLRSYRDAAASQEQTVRSTRAAVLAGLSTAADGYLAAASAARAATTAAQQEAACEGLVKSLVAVTGVEEATLRAMVDRPEAPPLPEPGSFQVTSLPADLVRQRPDLASAERTLAANYAAIGQARADRYPSFTLSGSISASPPQLASPGTLWSFGPSLSIPVFDAGEKKAAVDTAVAAYALQLATYRSAVRSAVRDVEQALVELNGAALQSEQAHRSADQYRRYATAIETSWSAGLESLLTLEDARRSAITAETTLIGLQRDRVRCWISLYKAVGGGWRVDGANDPVVAGTTSSSQGVRQ</sequence>
<comment type="similarity">
    <text evidence="1 2">Belongs to the outer membrane factor (OMF) (TC 1.B.17) family.</text>
</comment>
<dbReference type="EMBL" id="WWCR01000001">
    <property type="protein sequence ID" value="MYM70920.1"/>
    <property type="molecule type" value="Genomic_DNA"/>
</dbReference>
<keyword evidence="2" id="KW-0472">Membrane</keyword>
<comment type="subcellular location">
    <subcellularLocation>
        <location evidence="2">Cell membrane</location>
        <topology evidence="2">Lipid-anchor</topology>
    </subcellularLocation>
</comment>
<keyword evidence="2" id="KW-0564">Palmitate</keyword>
<organism evidence="3 4">
    <name type="scientific">Duganella margarita</name>
    <dbReference type="NCBI Taxonomy" id="2692170"/>
    <lineage>
        <taxon>Bacteria</taxon>
        <taxon>Pseudomonadati</taxon>
        <taxon>Pseudomonadota</taxon>
        <taxon>Betaproteobacteria</taxon>
        <taxon>Burkholderiales</taxon>
        <taxon>Oxalobacteraceae</taxon>
        <taxon>Telluria group</taxon>
        <taxon>Duganella</taxon>
    </lineage>
</organism>
<proteinExistence type="inferred from homology"/>
<dbReference type="AlphaFoldDB" id="A0A7X4GWD9"/>
<evidence type="ECO:0000313" key="4">
    <source>
        <dbReference type="Proteomes" id="UP000469734"/>
    </source>
</evidence>
<keyword evidence="2" id="KW-0449">Lipoprotein</keyword>
<dbReference type="Gene3D" id="1.20.1600.10">
    <property type="entry name" value="Outer membrane efflux proteins (OEP)"/>
    <property type="match status" value="1"/>
</dbReference>
<reference evidence="3 4" key="1">
    <citation type="submission" date="2019-12" db="EMBL/GenBank/DDBJ databases">
        <title>Novel species isolated from a subtropical stream in China.</title>
        <authorList>
            <person name="Lu H."/>
        </authorList>
    </citation>
    <scope>NUCLEOTIDE SEQUENCE [LARGE SCALE GENOMIC DNA]</scope>
    <source>
        <strain evidence="3 4">FT134W</strain>
    </source>
</reference>
<evidence type="ECO:0000313" key="3">
    <source>
        <dbReference type="EMBL" id="MYM70920.1"/>
    </source>
</evidence>
<protein>
    <submittedName>
        <fullName evidence="3">Efflux transporter outer membrane subunit</fullName>
    </submittedName>
</protein>
<dbReference type="Gene3D" id="2.20.200.10">
    <property type="entry name" value="Outer membrane efflux proteins (OEP)"/>
    <property type="match status" value="1"/>
</dbReference>
<dbReference type="Pfam" id="PF02321">
    <property type="entry name" value="OEP"/>
    <property type="match status" value="2"/>
</dbReference>
<gene>
    <name evidence="3" type="ORF">GTP56_01745</name>
</gene>
<dbReference type="GO" id="GO:0015562">
    <property type="term" value="F:efflux transmembrane transporter activity"/>
    <property type="evidence" value="ECO:0007669"/>
    <property type="project" value="InterPro"/>
</dbReference>
<comment type="caution">
    <text evidence="3">The sequence shown here is derived from an EMBL/GenBank/DDBJ whole genome shotgun (WGS) entry which is preliminary data.</text>
</comment>
<evidence type="ECO:0000256" key="2">
    <source>
        <dbReference type="RuleBase" id="RU362097"/>
    </source>
</evidence>
<dbReference type="NCBIfam" id="TIGR01845">
    <property type="entry name" value="outer_NodT"/>
    <property type="match status" value="1"/>
</dbReference>
<dbReference type="Proteomes" id="UP000469734">
    <property type="component" value="Unassembled WGS sequence"/>
</dbReference>
<keyword evidence="2" id="KW-0812">Transmembrane</keyword>
<evidence type="ECO:0000256" key="1">
    <source>
        <dbReference type="ARBA" id="ARBA00007613"/>
    </source>
</evidence>
<dbReference type="InterPro" id="IPR010131">
    <property type="entry name" value="MdtP/NodT-like"/>
</dbReference>
<dbReference type="GO" id="GO:0005886">
    <property type="term" value="C:plasma membrane"/>
    <property type="evidence" value="ECO:0007669"/>
    <property type="project" value="UniProtKB-SubCell"/>
</dbReference>
<keyword evidence="2" id="KW-1134">Transmembrane beta strand</keyword>
<accession>A0A7X4GWD9</accession>
<dbReference type="InterPro" id="IPR003423">
    <property type="entry name" value="OMP_efflux"/>
</dbReference>
<dbReference type="PANTHER" id="PTHR30203">
    <property type="entry name" value="OUTER MEMBRANE CATION EFFLUX PROTEIN"/>
    <property type="match status" value="1"/>
</dbReference>
<dbReference type="PANTHER" id="PTHR30203:SF29">
    <property type="entry name" value="PROTEIN CYAE"/>
    <property type="match status" value="1"/>
</dbReference>